<keyword evidence="1" id="KW-0472">Membrane</keyword>
<comment type="caution">
    <text evidence="2">The sequence shown here is derived from an EMBL/GenBank/DDBJ whole genome shotgun (WGS) entry which is preliminary data.</text>
</comment>
<keyword evidence="3" id="KW-1185">Reference proteome</keyword>
<protein>
    <recommendedName>
        <fullName evidence="4">Transmembrane protein</fullName>
    </recommendedName>
</protein>
<accession>A0AAP0HYT3</accession>
<reference evidence="2 3" key="1">
    <citation type="submission" date="2024-01" db="EMBL/GenBank/DDBJ databases">
        <title>Genome assemblies of Stephania.</title>
        <authorList>
            <person name="Yang L."/>
        </authorList>
    </citation>
    <scope>NUCLEOTIDE SEQUENCE [LARGE SCALE GENOMIC DNA]</scope>
    <source>
        <strain evidence="2">JXDWG</strain>
        <tissue evidence="2">Leaf</tissue>
    </source>
</reference>
<evidence type="ECO:0008006" key="4">
    <source>
        <dbReference type="Google" id="ProtNLM"/>
    </source>
</evidence>
<sequence length="87" mass="9548">MKESSKPELKKIDMRFLRSVTGASAASPTRSIVFERLRSAAAAMAEVIRCFFVGVSCWIWYAVTTTTTVGWGFSSLVDVIVSQVVLV</sequence>
<keyword evidence="1" id="KW-1133">Transmembrane helix</keyword>
<evidence type="ECO:0000313" key="3">
    <source>
        <dbReference type="Proteomes" id="UP001419268"/>
    </source>
</evidence>
<gene>
    <name evidence="2" type="ORF">Scep_024815</name>
</gene>
<evidence type="ECO:0000313" key="2">
    <source>
        <dbReference type="EMBL" id="KAK9101385.1"/>
    </source>
</evidence>
<proteinExistence type="predicted"/>
<name>A0AAP0HYT3_9MAGN</name>
<evidence type="ECO:0000256" key="1">
    <source>
        <dbReference type="SAM" id="Phobius"/>
    </source>
</evidence>
<dbReference type="EMBL" id="JBBNAG010000010">
    <property type="protein sequence ID" value="KAK9101385.1"/>
    <property type="molecule type" value="Genomic_DNA"/>
</dbReference>
<keyword evidence="1" id="KW-0812">Transmembrane</keyword>
<organism evidence="2 3">
    <name type="scientific">Stephania cephalantha</name>
    <dbReference type="NCBI Taxonomy" id="152367"/>
    <lineage>
        <taxon>Eukaryota</taxon>
        <taxon>Viridiplantae</taxon>
        <taxon>Streptophyta</taxon>
        <taxon>Embryophyta</taxon>
        <taxon>Tracheophyta</taxon>
        <taxon>Spermatophyta</taxon>
        <taxon>Magnoliopsida</taxon>
        <taxon>Ranunculales</taxon>
        <taxon>Menispermaceae</taxon>
        <taxon>Menispermoideae</taxon>
        <taxon>Cissampelideae</taxon>
        <taxon>Stephania</taxon>
    </lineage>
</organism>
<dbReference type="AlphaFoldDB" id="A0AAP0HYT3"/>
<feature type="transmembrane region" description="Helical" evidence="1">
    <location>
        <begin position="40"/>
        <end position="63"/>
    </location>
</feature>
<dbReference type="Proteomes" id="UP001419268">
    <property type="component" value="Unassembled WGS sequence"/>
</dbReference>